<comment type="caution">
    <text evidence="3">The sequence shown here is derived from an EMBL/GenBank/DDBJ whole genome shotgun (WGS) entry which is preliminary data.</text>
</comment>
<dbReference type="PANTHER" id="PTHR40389:SF3">
    <property type="entry name" value="IGE-BINDING PROTEIN"/>
    <property type="match status" value="1"/>
</dbReference>
<dbReference type="PROSITE" id="PS50158">
    <property type="entry name" value="ZF_CCHC"/>
    <property type="match status" value="1"/>
</dbReference>
<accession>A0A7K9KP11</accession>
<organism evidence="3 4">
    <name type="scientific">Rhabdornis inornatus</name>
    <dbReference type="NCBI Taxonomy" id="237438"/>
    <lineage>
        <taxon>Eukaryota</taxon>
        <taxon>Metazoa</taxon>
        <taxon>Chordata</taxon>
        <taxon>Craniata</taxon>
        <taxon>Vertebrata</taxon>
        <taxon>Euteleostomi</taxon>
        <taxon>Archelosauria</taxon>
        <taxon>Archosauria</taxon>
        <taxon>Dinosauria</taxon>
        <taxon>Saurischia</taxon>
        <taxon>Theropoda</taxon>
        <taxon>Coelurosauria</taxon>
        <taxon>Aves</taxon>
        <taxon>Neognathae</taxon>
        <taxon>Neoaves</taxon>
        <taxon>Telluraves</taxon>
        <taxon>Australaves</taxon>
        <taxon>Passeriformes</taxon>
        <taxon>Rhabdornithidae</taxon>
        <taxon>Rhabdornis</taxon>
    </lineage>
</organism>
<dbReference type="AlphaFoldDB" id="A0A7K9KP11"/>
<dbReference type="GO" id="GO:0008270">
    <property type="term" value="F:zinc ion binding"/>
    <property type="evidence" value="ECO:0007669"/>
    <property type="project" value="UniProtKB-KW"/>
</dbReference>
<gene>
    <name evidence="3" type="primary">Ervk5_0</name>
    <name evidence="3" type="ORF">RHAINO_R15805</name>
</gene>
<keyword evidence="1" id="KW-0479">Metal-binding</keyword>
<dbReference type="Gene3D" id="4.10.60.10">
    <property type="entry name" value="Zinc finger, CCHC-type"/>
    <property type="match status" value="1"/>
</dbReference>
<protein>
    <submittedName>
        <fullName evidence="3">GAK5 protein</fullName>
    </submittedName>
</protein>
<dbReference type="PANTHER" id="PTHR40389">
    <property type="entry name" value="ENDOGENOUS RETROVIRUS GROUP K MEMBER 24 GAG POLYPROTEIN-RELATED"/>
    <property type="match status" value="1"/>
</dbReference>
<feature type="domain" description="CCHC-type" evidence="2">
    <location>
        <begin position="18"/>
        <end position="31"/>
    </location>
</feature>
<keyword evidence="1" id="KW-0863">Zinc-finger</keyword>
<evidence type="ECO:0000256" key="1">
    <source>
        <dbReference type="PROSITE-ProRule" id="PRU00047"/>
    </source>
</evidence>
<dbReference type="SMART" id="SM00343">
    <property type="entry name" value="ZnF_C2HC"/>
    <property type="match status" value="2"/>
</dbReference>
<proteinExistence type="predicted"/>
<dbReference type="Pfam" id="PF14787">
    <property type="entry name" value="zf-CCHC_5"/>
    <property type="match status" value="1"/>
</dbReference>
<evidence type="ECO:0000313" key="4">
    <source>
        <dbReference type="Proteomes" id="UP000583164"/>
    </source>
</evidence>
<evidence type="ECO:0000313" key="3">
    <source>
        <dbReference type="EMBL" id="NXH52193.1"/>
    </source>
</evidence>
<dbReference type="Proteomes" id="UP000583164">
    <property type="component" value="Unassembled WGS sequence"/>
</dbReference>
<dbReference type="SUPFAM" id="SSF57756">
    <property type="entry name" value="Retrovirus zinc finger-like domains"/>
    <property type="match status" value="2"/>
</dbReference>
<feature type="non-terminal residue" evidence="3">
    <location>
        <position position="1"/>
    </location>
</feature>
<keyword evidence="1" id="KW-0862">Zinc</keyword>
<dbReference type="InterPro" id="IPR001878">
    <property type="entry name" value="Znf_CCHC"/>
</dbReference>
<dbReference type="InterPro" id="IPR036875">
    <property type="entry name" value="Znf_CCHC_sf"/>
</dbReference>
<name>A0A7K9KP11_9PASS</name>
<dbReference type="EMBL" id="VWZS01000772">
    <property type="protein sequence ID" value="NXH52193.1"/>
    <property type="molecule type" value="Genomic_DNA"/>
</dbReference>
<reference evidence="3 4" key="1">
    <citation type="submission" date="2019-09" db="EMBL/GenBank/DDBJ databases">
        <title>Bird 10,000 Genomes (B10K) Project - Family phase.</title>
        <authorList>
            <person name="Zhang G."/>
        </authorList>
    </citation>
    <scope>NUCLEOTIDE SEQUENCE [LARGE SCALE GENOMIC DNA]</scope>
    <source>
        <strain evidence="3">B10K-DU-001-29</strain>
        <tissue evidence="3">Muscle</tissue>
    </source>
</reference>
<feature type="non-terminal residue" evidence="3">
    <location>
        <position position="112"/>
    </location>
</feature>
<dbReference type="GO" id="GO:0003676">
    <property type="term" value="F:nucleic acid binding"/>
    <property type="evidence" value="ECO:0007669"/>
    <property type="project" value="InterPro"/>
</dbReference>
<evidence type="ECO:0000259" key="2">
    <source>
        <dbReference type="PROSITE" id="PS50158"/>
    </source>
</evidence>
<dbReference type="InterPro" id="IPR050195">
    <property type="entry name" value="Primate_lentivir_Gag_pol-like"/>
</dbReference>
<keyword evidence="4" id="KW-1185">Reference proteome</keyword>
<sequence>MATALAAMKGPFESAEVCFGCGKPSHLKRDCLAMKRDKSKVLPLCPRCCKGRHYANKCHSKYDAEGRLIQGNGKLSRGWHRTPIQMPQLPQQMPPQKPPLQMSHVACPQVFV</sequence>
<dbReference type="OrthoDB" id="9386882at2759"/>